<dbReference type="Proteomes" id="UP000620124">
    <property type="component" value="Unassembled WGS sequence"/>
</dbReference>
<feature type="signal peptide" evidence="8">
    <location>
        <begin position="1"/>
        <end position="19"/>
    </location>
</feature>
<evidence type="ECO:0000256" key="8">
    <source>
        <dbReference type="RuleBase" id="RU363051"/>
    </source>
</evidence>
<sequence>MFLRLALAGGLTFLATASAYIWPSPQLDALEAARFDQFGINAASTFAGFIQPCDRFFSSDSGRSDAADWIRTAYHDMATYNSTDGTGGLDASIRFAVEQARAENAGDAFSNTMGIIITQVDRYVSIADSVALAALIAIENCGGPEIAFRGGRIDAGEPNTPGVPEPEQDLSSHIASFARQGFTQTEMIGLVACGHTFGGVQHDPFPNIVNVMNDTHNTESVAHFDSTFVTFDNNIAKEYISGTTQNPLVVGFNDTTNSDKRIFGSDGNATMLSFANSPDLFASTCADLFARMLDTVPKGVQLTEVITPLPVKPANVELMLTGNTILLFGKVRLWNTQPDSTRTVRMLWDDHVGGTGNATLGDAGTSTSTGGKYTSTWYSFNASFPASSLGLDAAAGVTSLRFVVNDKVEDQNGLGFAVQDGVMFSTTSCVSQDKTTARFDVAIRNGVNPTRVYLEQISTDSVDRVFTTEIDIAPPSQPVAVNSAYSLWSINLPVSNTLYGIGAEIDGVKYSTTDLHRTSSSEFIFSPCST</sequence>
<dbReference type="PRINTS" id="PR00458">
    <property type="entry name" value="PEROXIDASE"/>
</dbReference>
<evidence type="ECO:0000259" key="9">
    <source>
        <dbReference type="PROSITE" id="PS50873"/>
    </source>
</evidence>
<dbReference type="PANTHER" id="PTHR31356">
    <property type="entry name" value="THYLAKOID LUMENAL 29 KDA PROTEIN, CHLOROPLASTIC-RELATED"/>
    <property type="match status" value="1"/>
</dbReference>
<proteinExistence type="inferred from homology"/>
<dbReference type="OrthoDB" id="2144714at2759"/>
<dbReference type="Gene3D" id="1.10.420.10">
    <property type="entry name" value="Peroxidase, domain 2"/>
    <property type="match status" value="1"/>
</dbReference>
<dbReference type="AlphaFoldDB" id="A0A8H6XC35"/>
<reference evidence="10" key="1">
    <citation type="submission" date="2020-05" db="EMBL/GenBank/DDBJ databases">
        <title>Mycena genomes resolve the evolution of fungal bioluminescence.</title>
        <authorList>
            <person name="Tsai I.J."/>
        </authorList>
    </citation>
    <scope>NUCLEOTIDE SEQUENCE</scope>
    <source>
        <strain evidence="10">CCC161011</strain>
    </source>
</reference>
<keyword evidence="6 8" id="KW-0560">Oxidoreductase</keyword>
<accession>A0A8H6XC35</accession>
<keyword evidence="11" id="KW-1185">Reference proteome</keyword>
<dbReference type="InterPro" id="IPR002207">
    <property type="entry name" value="Peroxidase_I"/>
</dbReference>
<comment type="similarity">
    <text evidence="2">Belongs to the peroxidase family. Cytochrome c peroxidase subfamily.</text>
</comment>
<dbReference type="GO" id="GO:0046872">
    <property type="term" value="F:metal ion binding"/>
    <property type="evidence" value="ECO:0007669"/>
    <property type="project" value="UniProtKB-UniRule"/>
</dbReference>
<dbReference type="PANTHER" id="PTHR31356:SF53">
    <property type="entry name" value="HEME PEROXIDASE"/>
    <property type="match status" value="1"/>
</dbReference>
<dbReference type="GO" id="GO:0034599">
    <property type="term" value="P:cellular response to oxidative stress"/>
    <property type="evidence" value="ECO:0007669"/>
    <property type="project" value="InterPro"/>
</dbReference>
<evidence type="ECO:0000256" key="4">
    <source>
        <dbReference type="ARBA" id="ARBA00022617"/>
    </source>
</evidence>
<comment type="caution">
    <text evidence="10">The sequence shown here is derived from an EMBL/GenBank/DDBJ whole genome shotgun (WGS) entry which is preliminary data.</text>
</comment>
<evidence type="ECO:0000256" key="3">
    <source>
        <dbReference type="ARBA" id="ARBA00022559"/>
    </source>
</evidence>
<evidence type="ECO:0000256" key="1">
    <source>
        <dbReference type="ARBA" id="ARBA00003917"/>
    </source>
</evidence>
<evidence type="ECO:0000256" key="5">
    <source>
        <dbReference type="ARBA" id="ARBA00022723"/>
    </source>
</evidence>
<keyword evidence="7" id="KW-0408">Iron</keyword>
<evidence type="ECO:0000313" key="11">
    <source>
        <dbReference type="Proteomes" id="UP000620124"/>
    </source>
</evidence>
<keyword evidence="5" id="KW-0479">Metal-binding</keyword>
<evidence type="ECO:0000313" key="10">
    <source>
        <dbReference type="EMBL" id="KAF7337851.1"/>
    </source>
</evidence>
<dbReference type="GO" id="GO:0042744">
    <property type="term" value="P:hydrogen peroxide catabolic process"/>
    <property type="evidence" value="ECO:0007669"/>
    <property type="project" value="TreeGrafter"/>
</dbReference>
<dbReference type="InterPro" id="IPR010255">
    <property type="entry name" value="Haem_peroxidase_sf"/>
</dbReference>
<dbReference type="PROSITE" id="PS50873">
    <property type="entry name" value="PEROXIDASE_4"/>
    <property type="match status" value="1"/>
</dbReference>
<keyword evidence="4" id="KW-0349">Heme</keyword>
<evidence type="ECO:0000256" key="2">
    <source>
        <dbReference type="ARBA" id="ARBA00005997"/>
    </source>
</evidence>
<dbReference type="InterPro" id="IPR002016">
    <property type="entry name" value="Haem_peroxidase"/>
</dbReference>
<organism evidence="10 11">
    <name type="scientific">Mycena venus</name>
    <dbReference type="NCBI Taxonomy" id="2733690"/>
    <lineage>
        <taxon>Eukaryota</taxon>
        <taxon>Fungi</taxon>
        <taxon>Dikarya</taxon>
        <taxon>Basidiomycota</taxon>
        <taxon>Agaricomycotina</taxon>
        <taxon>Agaricomycetes</taxon>
        <taxon>Agaricomycetidae</taxon>
        <taxon>Agaricales</taxon>
        <taxon>Marasmiineae</taxon>
        <taxon>Mycenaceae</taxon>
        <taxon>Mycena</taxon>
    </lineage>
</organism>
<dbReference type="GO" id="GO:0004601">
    <property type="term" value="F:peroxidase activity"/>
    <property type="evidence" value="ECO:0007669"/>
    <property type="project" value="UniProtKB-KW"/>
</dbReference>
<feature type="chain" id="PRO_5034934133" description="Peroxidase" evidence="8">
    <location>
        <begin position="20"/>
        <end position="530"/>
    </location>
</feature>
<dbReference type="SUPFAM" id="SSF48113">
    <property type="entry name" value="Heme-dependent peroxidases"/>
    <property type="match status" value="1"/>
</dbReference>
<dbReference type="PRINTS" id="PR00459">
    <property type="entry name" value="ASPEROXIDASE"/>
</dbReference>
<dbReference type="GO" id="GO:0000302">
    <property type="term" value="P:response to reactive oxygen species"/>
    <property type="evidence" value="ECO:0007669"/>
    <property type="project" value="TreeGrafter"/>
</dbReference>
<dbReference type="Gene3D" id="1.10.520.10">
    <property type="match status" value="1"/>
</dbReference>
<comment type="function">
    <text evidence="1">Destroys radicals which are normally produced within the cells and which are toxic to biological systems.</text>
</comment>
<evidence type="ECO:0000256" key="6">
    <source>
        <dbReference type="ARBA" id="ARBA00023002"/>
    </source>
</evidence>
<dbReference type="Pfam" id="PF00141">
    <property type="entry name" value="peroxidase"/>
    <property type="match status" value="1"/>
</dbReference>
<evidence type="ECO:0000256" key="7">
    <source>
        <dbReference type="ARBA" id="ARBA00023004"/>
    </source>
</evidence>
<gene>
    <name evidence="10" type="ORF">MVEN_02008000</name>
</gene>
<dbReference type="GO" id="GO:0020037">
    <property type="term" value="F:heme binding"/>
    <property type="evidence" value="ECO:0007669"/>
    <property type="project" value="UniProtKB-UniRule"/>
</dbReference>
<protein>
    <recommendedName>
        <fullName evidence="8">Peroxidase</fullName>
        <ecNumber evidence="8">1.11.1.-</ecNumber>
    </recommendedName>
</protein>
<keyword evidence="8" id="KW-0732">Signal</keyword>
<name>A0A8H6XC35_9AGAR</name>
<feature type="domain" description="Plant heme peroxidase family profile" evidence="9">
    <location>
        <begin position="49"/>
        <end position="332"/>
    </location>
</feature>
<dbReference type="EC" id="1.11.1.-" evidence="8"/>
<dbReference type="EMBL" id="JACAZI010000021">
    <property type="protein sequence ID" value="KAF7337851.1"/>
    <property type="molecule type" value="Genomic_DNA"/>
</dbReference>
<keyword evidence="3 8" id="KW-0575">Peroxidase</keyword>
<dbReference type="InterPro" id="IPR044831">
    <property type="entry name" value="Ccp1-like"/>
</dbReference>